<organism evidence="2 3">
    <name type="scientific">Aspergillus leporis</name>
    <dbReference type="NCBI Taxonomy" id="41062"/>
    <lineage>
        <taxon>Eukaryota</taxon>
        <taxon>Fungi</taxon>
        <taxon>Dikarya</taxon>
        <taxon>Ascomycota</taxon>
        <taxon>Pezizomycotina</taxon>
        <taxon>Eurotiomycetes</taxon>
        <taxon>Eurotiomycetidae</taxon>
        <taxon>Eurotiales</taxon>
        <taxon>Aspergillaceae</taxon>
        <taxon>Aspergillus</taxon>
        <taxon>Aspergillus subgen. Circumdati</taxon>
    </lineage>
</organism>
<accession>A0A5N5XDS7</accession>
<gene>
    <name evidence="2" type="ORF">BDV29DRAFT_166701</name>
</gene>
<proteinExistence type="predicted"/>
<keyword evidence="3" id="KW-1185">Reference proteome</keyword>
<dbReference type="Proteomes" id="UP000326565">
    <property type="component" value="Unassembled WGS sequence"/>
</dbReference>
<evidence type="ECO:0000313" key="3">
    <source>
        <dbReference type="Proteomes" id="UP000326565"/>
    </source>
</evidence>
<dbReference type="EMBL" id="ML732160">
    <property type="protein sequence ID" value="KAB8078217.1"/>
    <property type="molecule type" value="Genomic_DNA"/>
</dbReference>
<evidence type="ECO:0000256" key="1">
    <source>
        <dbReference type="SAM" id="MobiDB-lite"/>
    </source>
</evidence>
<dbReference type="AlphaFoldDB" id="A0A5N5XDS7"/>
<reference evidence="2 3" key="1">
    <citation type="submission" date="2019-04" db="EMBL/GenBank/DDBJ databases">
        <title>Friends and foes A comparative genomics study of 23 Aspergillus species from section Flavi.</title>
        <authorList>
            <consortium name="DOE Joint Genome Institute"/>
            <person name="Kjaerbolling I."/>
            <person name="Vesth T."/>
            <person name="Frisvad J.C."/>
            <person name="Nybo J.L."/>
            <person name="Theobald S."/>
            <person name="Kildgaard S."/>
            <person name="Isbrandt T."/>
            <person name="Kuo A."/>
            <person name="Sato A."/>
            <person name="Lyhne E.K."/>
            <person name="Kogle M.E."/>
            <person name="Wiebenga A."/>
            <person name="Kun R.S."/>
            <person name="Lubbers R.J."/>
            <person name="Makela M.R."/>
            <person name="Barry K."/>
            <person name="Chovatia M."/>
            <person name="Clum A."/>
            <person name="Daum C."/>
            <person name="Haridas S."/>
            <person name="He G."/>
            <person name="LaButti K."/>
            <person name="Lipzen A."/>
            <person name="Mondo S."/>
            <person name="Riley R."/>
            <person name="Salamov A."/>
            <person name="Simmons B.A."/>
            <person name="Magnuson J.K."/>
            <person name="Henrissat B."/>
            <person name="Mortensen U.H."/>
            <person name="Larsen T.O."/>
            <person name="Devries R.P."/>
            <person name="Grigoriev I.V."/>
            <person name="Machida M."/>
            <person name="Baker S.E."/>
            <person name="Andersen M.R."/>
        </authorList>
    </citation>
    <scope>NUCLEOTIDE SEQUENCE [LARGE SCALE GENOMIC DNA]</scope>
    <source>
        <strain evidence="2 3">CBS 151.66</strain>
    </source>
</reference>
<protein>
    <submittedName>
        <fullName evidence="2">Uncharacterized protein</fullName>
    </submittedName>
</protein>
<feature type="region of interest" description="Disordered" evidence="1">
    <location>
        <begin position="134"/>
        <end position="154"/>
    </location>
</feature>
<evidence type="ECO:0000313" key="2">
    <source>
        <dbReference type="EMBL" id="KAB8078217.1"/>
    </source>
</evidence>
<name>A0A5N5XDS7_9EURO</name>
<sequence>MTPTTAYGVLICVFRPRGLSNPKLASAGSQVSDTQHNVGWVQSGPGGNCAYKPSNITTLHRTDKLHGGTPGMQNMKQATSPMLSHYLSRNRGLVSQKTVALAVPQNVNVQAYVPSFDGSGYVPGNEKGQRVMEKDNTETHKNHISKLSPKNSHW</sequence>